<evidence type="ECO:0000259" key="9">
    <source>
        <dbReference type="Pfam" id="PF08753"/>
    </source>
</evidence>
<keyword evidence="11" id="KW-1185">Reference proteome</keyword>
<comment type="cofactor">
    <cofactor evidence="7">
        <name>Ni(2+)</name>
        <dbReference type="ChEBI" id="CHEBI:49786"/>
    </cofactor>
    <text evidence="7">Binds 1 nickel ion per subunit.</text>
</comment>
<dbReference type="NCBIfam" id="NF001884">
    <property type="entry name" value="PRK00630.1"/>
    <property type="match status" value="1"/>
</dbReference>
<evidence type="ECO:0000313" key="11">
    <source>
        <dbReference type="Proteomes" id="UP000471640"/>
    </source>
</evidence>
<dbReference type="RefSeq" id="WP_164651863.1">
    <property type="nucleotide sequence ID" value="NZ_JAAIJR010000003.1"/>
</dbReference>
<dbReference type="PANTHER" id="PTHR34719">
    <property type="entry name" value="NICKEL-RESPONSIVE REGULATOR"/>
    <property type="match status" value="1"/>
</dbReference>
<dbReference type="Pfam" id="PF01402">
    <property type="entry name" value="RHH_1"/>
    <property type="match status" value="1"/>
</dbReference>
<dbReference type="AlphaFoldDB" id="A0A6P1DM37"/>
<dbReference type="Gene3D" id="3.30.70.1150">
    <property type="entry name" value="ACT-like. Chain A, domain 2"/>
    <property type="match status" value="1"/>
</dbReference>
<dbReference type="CDD" id="cd22231">
    <property type="entry name" value="RHH_NikR_HicB-like"/>
    <property type="match status" value="1"/>
</dbReference>
<reference evidence="11" key="1">
    <citation type="journal article" date="2020" name="Microbiol. Resour. Announc.">
        <title>Draft Genome Sequences of Thiorhodococcus mannitoliphagus and Thiorhodococcus minor, Purple Sulfur Photosynthetic Bacteria in the Gammaproteobacterial Family Chromatiaceae.</title>
        <authorList>
            <person name="Aviles F.A."/>
            <person name="Meyer T.E."/>
            <person name="Kyndt J.A."/>
        </authorList>
    </citation>
    <scope>NUCLEOTIDE SEQUENCE [LARGE SCALE GENOMIC DNA]</scope>
    <source>
        <strain evidence="11">DSM 18266</strain>
    </source>
</reference>
<dbReference type="GO" id="GO:0003677">
    <property type="term" value="F:DNA binding"/>
    <property type="evidence" value="ECO:0007669"/>
    <property type="project" value="UniProtKB-KW"/>
</dbReference>
<accession>A0A6P1DM37</accession>
<proteinExistence type="inferred from homology"/>
<dbReference type="GO" id="GO:0016151">
    <property type="term" value="F:nickel cation binding"/>
    <property type="evidence" value="ECO:0007669"/>
    <property type="project" value="UniProtKB-UniRule"/>
</dbReference>
<dbReference type="HAMAP" id="MF_00476">
    <property type="entry name" value="NikR"/>
    <property type="match status" value="1"/>
</dbReference>
<keyword evidence="5 7" id="KW-0238">DNA-binding</keyword>
<gene>
    <name evidence="10" type="primary">nikR</name>
    <name evidence="10" type="ORF">G3480_01380</name>
</gene>
<feature type="binding site" evidence="7">
    <location>
        <position position="81"/>
    </location>
    <ligand>
        <name>Ni(2+)</name>
        <dbReference type="ChEBI" id="CHEBI:49786"/>
    </ligand>
</feature>
<feature type="binding site" evidence="7">
    <location>
        <position position="92"/>
    </location>
    <ligand>
        <name>Ni(2+)</name>
        <dbReference type="ChEBI" id="CHEBI:49786"/>
    </ligand>
</feature>
<dbReference type="InterPro" id="IPR027271">
    <property type="entry name" value="Acetolactate_synth/TF_NikR_C"/>
</dbReference>
<keyword evidence="2 7" id="KW-0533">Nickel</keyword>
<dbReference type="NCBIfam" id="NF002169">
    <property type="entry name" value="PRK01002.1"/>
    <property type="match status" value="1"/>
</dbReference>
<evidence type="ECO:0000256" key="6">
    <source>
        <dbReference type="ARBA" id="ARBA00023163"/>
    </source>
</evidence>
<protein>
    <recommendedName>
        <fullName evidence="7">Putative nickel-responsive regulator</fullName>
    </recommendedName>
</protein>
<evidence type="ECO:0000256" key="2">
    <source>
        <dbReference type="ARBA" id="ARBA00022596"/>
    </source>
</evidence>
<dbReference type="InterPro" id="IPR045865">
    <property type="entry name" value="ACT-like_dom_sf"/>
</dbReference>
<dbReference type="Pfam" id="PF08753">
    <property type="entry name" value="NikR_C"/>
    <property type="match status" value="1"/>
</dbReference>
<evidence type="ECO:0000256" key="1">
    <source>
        <dbReference type="ARBA" id="ARBA00008478"/>
    </source>
</evidence>
<dbReference type="GO" id="GO:0003700">
    <property type="term" value="F:DNA-binding transcription factor activity"/>
    <property type="evidence" value="ECO:0007669"/>
    <property type="project" value="UniProtKB-UniRule"/>
</dbReference>
<reference evidence="10 11" key="2">
    <citation type="submission" date="2020-02" db="EMBL/GenBank/DDBJ databases">
        <title>Genome sequences of Thiorhodococcus mannitoliphagus and Thiorhodococcus minor, purple sulfur photosynthetic bacteria in the gammaproteobacterial family, Chromatiaceae.</title>
        <authorList>
            <person name="Aviles F.A."/>
            <person name="Meyer T.E."/>
            <person name="Kyndt J.A."/>
        </authorList>
    </citation>
    <scope>NUCLEOTIDE SEQUENCE [LARGE SCALE GENOMIC DNA]</scope>
    <source>
        <strain evidence="10 11">DSM 18266</strain>
    </source>
</reference>
<dbReference type="SUPFAM" id="SSF47598">
    <property type="entry name" value="Ribbon-helix-helix"/>
    <property type="match status" value="1"/>
</dbReference>
<organism evidence="10 11">
    <name type="scientific">Thiorhodococcus mannitoliphagus</name>
    <dbReference type="NCBI Taxonomy" id="329406"/>
    <lineage>
        <taxon>Bacteria</taxon>
        <taxon>Pseudomonadati</taxon>
        <taxon>Pseudomonadota</taxon>
        <taxon>Gammaproteobacteria</taxon>
        <taxon>Chromatiales</taxon>
        <taxon>Chromatiaceae</taxon>
        <taxon>Thiorhodococcus</taxon>
    </lineage>
</organism>
<dbReference type="NCBIfam" id="NF002815">
    <property type="entry name" value="PRK02967.1"/>
    <property type="match status" value="1"/>
</dbReference>
<dbReference type="InterPro" id="IPR014864">
    <property type="entry name" value="TF_NikR_Ni-bd_C"/>
</dbReference>
<dbReference type="InterPro" id="IPR050192">
    <property type="entry name" value="CopG/NikR_regulator"/>
</dbReference>
<evidence type="ECO:0000313" key="10">
    <source>
        <dbReference type="EMBL" id="NEX18979.1"/>
    </source>
</evidence>
<feature type="binding site" evidence="7">
    <location>
        <position position="100"/>
    </location>
    <ligand>
        <name>Ni(2+)</name>
        <dbReference type="ChEBI" id="CHEBI:49786"/>
    </ligand>
</feature>
<evidence type="ECO:0000256" key="3">
    <source>
        <dbReference type="ARBA" id="ARBA00022723"/>
    </source>
</evidence>
<dbReference type="InterPro" id="IPR002145">
    <property type="entry name" value="CopG"/>
</dbReference>
<dbReference type="GO" id="GO:0010045">
    <property type="term" value="P:response to nickel cation"/>
    <property type="evidence" value="ECO:0007669"/>
    <property type="project" value="InterPro"/>
</dbReference>
<evidence type="ECO:0000256" key="7">
    <source>
        <dbReference type="HAMAP-Rule" id="MF_00476"/>
    </source>
</evidence>
<keyword evidence="6 7" id="KW-0804">Transcription</keyword>
<name>A0A6P1DM37_9GAMM</name>
<keyword evidence="4 7" id="KW-0805">Transcription regulation</keyword>
<dbReference type="InterPro" id="IPR022988">
    <property type="entry name" value="Ni_resp_reg_NikR"/>
</dbReference>
<dbReference type="Proteomes" id="UP000471640">
    <property type="component" value="Unassembled WGS sequence"/>
</dbReference>
<keyword evidence="3 7" id="KW-0479">Metal-binding</keyword>
<dbReference type="InterPro" id="IPR013321">
    <property type="entry name" value="Arc_rbn_hlx_hlx"/>
</dbReference>
<sequence>MKETADTIRFSVSLPGNLLDELDRRVTSRGYASRSELVRDMIRERLVEDAWQAGDEVAGVLVIIFDHHQRELTQKLIDVQHRQEVHVLCSTHVHLDHDNCLETIILQGHPPEIEHIVAEIGGLKGVKFAKLTRTSRL</sequence>
<comment type="caution">
    <text evidence="10">The sequence shown here is derived from an EMBL/GenBank/DDBJ whole genome shotgun (WGS) entry which is preliminary data.</text>
</comment>
<dbReference type="NCBIfam" id="NF003381">
    <property type="entry name" value="PRK04460.1"/>
    <property type="match status" value="1"/>
</dbReference>
<dbReference type="PANTHER" id="PTHR34719:SF2">
    <property type="entry name" value="NICKEL-RESPONSIVE REGULATOR"/>
    <property type="match status" value="1"/>
</dbReference>
<evidence type="ECO:0000256" key="5">
    <source>
        <dbReference type="ARBA" id="ARBA00023125"/>
    </source>
</evidence>
<comment type="similarity">
    <text evidence="1 7">Belongs to the transcriptional regulatory CopG/NikR family.</text>
</comment>
<evidence type="ECO:0000259" key="8">
    <source>
        <dbReference type="Pfam" id="PF01402"/>
    </source>
</evidence>
<dbReference type="Gene3D" id="1.10.1220.10">
    <property type="entry name" value="Met repressor-like"/>
    <property type="match status" value="1"/>
</dbReference>
<comment type="function">
    <text evidence="7">Transcriptional regulator.</text>
</comment>
<feature type="domain" description="Ribbon-helix-helix protein CopG" evidence="8">
    <location>
        <begin position="9"/>
        <end position="47"/>
    </location>
</feature>
<evidence type="ECO:0000256" key="4">
    <source>
        <dbReference type="ARBA" id="ARBA00023015"/>
    </source>
</evidence>
<feature type="binding site" evidence="7">
    <location>
        <position position="94"/>
    </location>
    <ligand>
        <name>Ni(2+)</name>
        <dbReference type="ChEBI" id="CHEBI:49786"/>
    </ligand>
</feature>
<dbReference type="EMBL" id="JAAIJR010000003">
    <property type="protein sequence ID" value="NEX18979.1"/>
    <property type="molecule type" value="Genomic_DNA"/>
</dbReference>
<feature type="domain" description="Transcription factor NikR nickel binding C-terminal" evidence="9">
    <location>
        <begin position="58"/>
        <end position="133"/>
    </location>
</feature>
<dbReference type="InterPro" id="IPR010985">
    <property type="entry name" value="Ribbon_hlx_hlx"/>
</dbReference>
<dbReference type="SUPFAM" id="SSF55021">
    <property type="entry name" value="ACT-like"/>
    <property type="match status" value="1"/>
</dbReference>